<dbReference type="SUPFAM" id="SSF56796">
    <property type="entry name" value="Dehydroquinate synthase-like"/>
    <property type="match status" value="1"/>
</dbReference>
<evidence type="ECO:0000256" key="2">
    <source>
        <dbReference type="ARBA" id="ARBA00023002"/>
    </source>
</evidence>
<dbReference type="GO" id="GO:0008106">
    <property type="term" value="F:alcohol dehydrogenase (NADP+) activity"/>
    <property type="evidence" value="ECO:0007669"/>
    <property type="project" value="TreeGrafter"/>
</dbReference>
<dbReference type="GO" id="GO:1990002">
    <property type="term" value="F:methylglyoxal reductase (NADPH) (acetol producing) activity"/>
    <property type="evidence" value="ECO:0007669"/>
    <property type="project" value="TreeGrafter"/>
</dbReference>
<protein>
    <submittedName>
        <fullName evidence="4">Oxidoreductase YqhD</fullName>
    </submittedName>
</protein>
<sequence>MYNFSFQNPVKLIMGKGTIATLSNEIPKDKSIMITFGGGSVKKNGVYDQVIKALQGYNTVEFWGIEPNPSIETLRKAIALGKEKKVDFLLAVGGGSVIDGTKLISAGLLYDGDAWDMVLAGKPAAGTVPLATVLTLPATGSEMNNGAVISSYEKKEKHAFLLIIRCSLFLIRK</sequence>
<evidence type="ECO:0000259" key="3">
    <source>
        <dbReference type="Pfam" id="PF00465"/>
    </source>
</evidence>
<accession>A0A069CZJ0</accession>
<dbReference type="InterPro" id="IPR001670">
    <property type="entry name" value="ADH_Fe/GldA"/>
</dbReference>
<dbReference type="EMBL" id="BAJS01000002">
    <property type="protein sequence ID" value="GAK35481.1"/>
    <property type="molecule type" value="Genomic_DNA"/>
</dbReference>
<dbReference type="FunFam" id="3.40.50.1970:FF:000003">
    <property type="entry name" value="Alcohol dehydrogenase, iron-containing"/>
    <property type="match status" value="1"/>
</dbReference>
<comment type="similarity">
    <text evidence="1">Belongs to the iron-containing alcohol dehydrogenase family.</text>
</comment>
<dbReference type="AlphaFoldDB" id="A0A069CZJ0"/>
<name>A0A069CZJ0_9BACE</name>
<dbReference type="InterPro" id="IPR044731">
    <property type="entry name" value="BDH-like"/>
</dbReference>
<feature type="domain" description="Alcohol dehydrogenase iron-type/glycerol dehydrogenase GldA" evidence="3">
    <location>
        <begin position="9"/>
        <end position="160"/>
    </location>
</feature>
<dbReference type="Proteomes" id="UP000027601">
    <property type="component" value="Unassembled WGS sequence"/>
</dbReference>
<organism evidence="4 5">
    <name type="scientific">Bacteroides graminisolvens DSM 19988 = JCM 15093</name>
    <dbReference type="NCBI Taxonomy" id="1121097"/>
    <lineage>
        <taxon>Bacteria</taxon>
        <taxon>Pseudomonadati</taxon>
        <taxon>Bacteroidota</taxon>
        <taxon>Bacteroidia</taxon>
        <taxon>Bacteroidales</taxon>
        <taxon>Bacteroidaceae</taxon>
        <taxon>Bacteroides</taxon>
    </lineage>
</organism>
<dbReference type="PANTHER" id="PTHR43633:SF1">
    <property type="entry name" value="ALCOHOL DEHYDROGENASE YQHD"/>
    <property type="match status" value="1"/>
</dbReference>
<dbReference type="eggNOG" id="COG1979">
    <property type="taxonomic scope" value="Bacteria"/>
</dbReference>
<dbReference type="GO" id="GO:0005829">
    <property type="term" value="C:cytosol"/>
    <property type="evidence" value="ECO:0007669"/>
    <property type="project" value="TreeGrafter"/>
</dbReference>
<gene>
    <name evidence="4" type="ORF">JCM15093_576</name>
</gene>
<dbReference type="GO" id="GO:1990362">
    <property type="term" value="F:butanol dehydrogenase (NAD+) activity"/>
    <property type="evidence" value="ECO:0007669"/>
    <property type="project" value="InterPro"/>
</dbReference>
<dbReference type="Gene3D" id="3.40.50.1970">
    <property type="match status" value="1"/>
</dbReference>
<dbReference type="PANTHER" id="PTHR43633">
    <property type="entry name" value="ALCOHOL DEHYDROGENASE YQHD"/>
    <property type="match status" value="1"/>
</dbReference>
<proteinExistence type="inferred from homology"/>
<dbReference type="Pfam" id="PF00465">
    <property type="entry name" value="Fe-ADH"/>
    <property type="match status" value="1"/>
</dbReference>
<dbReference type="GO" id="GO:0046872">
    <property type="term" value="F:metal ion binding"/>
    <property type="evidence" value="ECO:0007669"/>
    <property type="project" value="InterPro"/>
</dbReference>
<keyword evidence="5" id="KW-1185">Reference proteome</keyword>
<evidence type="ECO:0000313" key="5">
    <source>
        <dbReference type="Proteomes" id="UP000027601"/>
    </source>
</evidence>
<comment type="caution">
    <text evidence="4">The sequence shown here is derived from an EMBL/GenBank/DDBJ whole genome shotgun (WGS) entry which is preliminary data.</text>
</comment>
<evidence type="ECO:0000313" key="4">
    <source>
        <dbReference type="EMBL" id="GAK35481.1"/>
    </source>
</evidence>
<keyword evidence="2" id="KW-0560">Oxidoreductase</keyword>
<reference evidence="4 5" key="1">
    <citation type="journal article" date="2015" name="Microbes Environ.">
        <title>Distribution and evolution of nitrogen fixation genes in the phylum bacteroidetes.</title>
        <authorList>
            <person name="Inoue J."/>
            <person name="Oshima K."/>
            <person name="Suda W."/>
            <person name="Sakamoto M."/>
            <person name="Iino T."/>
            <person name="Noda S."/>
            <person name="Hongoh Y."/>
            <person name="Hattori M."/>
            <person name="Ohkuma M."/>
        </authorList>
    </citation>
    <scope>NUCLEOTIDE SEQUENCE [LARGE SCALE GENOMIC DNA]</scope>
    <source>
        <strain evidence="4 5">JCM 15093</strain>
    </source>
</reference>
<evidence type="ECO:0000256" key="1">
    <source>
        <dbReference type="ARBA" id="ARBA00007358"/>
    </source>
</evidence>